<dbReference type="RefSeq" id="WP_193907908.1">
    <property type="nucleotide sequence ID" value="NZ_JADEXG010000029.1"/>
</dbReference>
<dbReference type="InterPro" id="IPR032528">
    <property type="entry name" value="Ribosom_S30AE_C"/>
</dbReference>
<dbReference type="Gene3D" id="3.30.160.100">
    <property type="entry name" value="Ribosome hibernation promotion factor-like"/>
    <property type="match status" value="1"/>
</dbReference>
<accession>A0A8J7APM8</accession>
<dbReference type="Proteomes" id="UP000636505">
    <property type="component" value="Unassembled WGS sequence"/>
</dbReference>
<comment type="caution">
    <text evidence="7">The sequence shown here is derived from an EMBL/GenBank/DDBJ whole genome shotgun (WGS) entry which is preliminary data.</text>
</comment>
<evidence type="ECO:0000259" key="6">
    <source>
        <dbReference type="Pfam" id="PF16321"/>
    </source>
</evidence>
<dbReference type="Gene3D" id="3.30.505.50">
    <property type="entry name" value="Sigma 54 modulation/S30EA ribosomal protein, C-terminal domain"/>
    <property type="match status" value="1"/>
</dbReference>
<dbReference type="GO" id="GO:0045900">
    <property type="term" value="P:negative regulation of translational elongation"/>
    <property type="evidence" value="ECO:0007669"/>
    <property type="project" value="TreeGrafter"/>
</dbReference>
<feature type="domain" description="Sigma 54 modulation/S30EA ribosomal protein C-terminal" evidence="6">
    <location>
        <begin position="129"/>
        <end position="183"/>
    </location>
</feature>
<keyword evidence="5" id="KW-0963">Cytoplasm</keyword>
<comment type="function">
    <text evidence="5">Required for dimerization of active 70S ribosomes into 100S ribosomes in stationary phase; 100S ribosomes are translationally inactive and sometimes present during exponential growth.</text>
</comment>
<dbReference type="InterPro" id="IPR034694">
    <property type="entry name" value="HPF_long/plastid"/>
</dbReference>
<dbReference type="AlphaFoldDB" id="A0A8J7APM8"/>
<reference evidence="7" key="1">
    <citation type="submission" date="2020-10" db="EMBL/GenBank/DDBJ databases">
        <authorList>
            <person name="Castelo-Branco R."/>
            <person name="Eusebio N."/>
            <person name="Adriana R."/>
            <person name="Vieira A."/>
            <person name="Brugerolle De Fraissinette N."/>
            <person name="Rezende De Castro R."/>
            <person name="Schneider M.P."/>
            <person name="Vasconcelos V."/>
            <person name="Leao P.N."/>
        </authorList>
    </citation>
    <scope>NUCLEOTIDE SEQUENCE</scope>
    <source>
        <strain evidence="7">LEGE 07310</strain>
    </source>
</reference>
<dbReference type="HAMAP" id="MF_00839">
    <property type="entry name" value="HPF"/>
    <property type="match status" value="1"/>
</dbReference>
<protein>
    <recommendedName>
        <fullName evidence="4 5">Ribosome hibernation promoting factor</fullName>
        <shortName evidence="5">HPF</shortName>
    </recommendedName>
</protein>
<dbReference type="FunFam" id="3.30.160.100:FF:000001">
    <property type="entry name" value="Ribosome hibernation promoting factor"/>
    <property type="match status" value="1"/>
</dbReference>
<evidence type="ECO:0000256" key="4">
    <source>
        <dbReference type="ARBA" id="ARBA00041148"/>
    </source>
</evidence>
<dbReference type="PANTHER" id="PTHR33231:SF1">
    <property type="entry name" value="30S RIBOSOMAL PROTEIN"/>
    <property type="match status" value="1"/>
</dbReference>
<dbReference type="NCBIfam" id="TIGR00741">
    <property type="entry name" value="yfiA"/>
    <property type="match status" value="1"/>
</dbReference>
<name>A0A8J7APM8_9CYAN</name>
<dbReference type="InterPro" id="IPR038416">
    <property type="entry name" value="Ribosom_S30AE_C_sf"/>
</dbReference>
<comment type="subcellular location">
    <subcellularLocation>
        <location evidence="5">Cytoplasm</location>
    </subcellularLocation>
</comment>
<proteinExistence type="inferred from homology"/>
<dbReference type="Pfam" id="PF16321">
    <property type="entry name" value="Ribosom_S30AE_C"/>
    <property type="match status" value="1"/>
</dbReference>
<sequence>MRLVIQGKNIEVTDAIHDYVHQKVGRVIDHFAHRVKNVDVNLSVPRKLRGQPQQIAEVTVYAEGATIRAEEKHESLYASIDLVADKLARQLQKYKDKLQQRPAKAAPGNAFEQAPLSADMIRDREPELPPKVVRNKFFAMPPMTVEEALDNLQLVGHDFYMFHNSETGEINVIYERNHGGYGILQPRLDYRKPIGDANDV</sequence>
<dbReference type="GO" id="GO:0043024">
    <property type="term" value="F:ribosomal small subunit binding"/>
    <property type="evidence" value="ECO:0007669"/>
    <property type="project" value="TreeGrafter"/>
</dbReference>
<dbReference type="Pfam" id="PF02482">
    <property type="entry name" value="Ribosomal_S30AE"/>
    <property type="match status" value="1"/>
</dbReference>
<evidence type="ECO:0000313" key="8">
    <source>
        <dbReference type="Proteomes" id="UP000636505"/>
    </source>
</evidence>
<comment type="subunit">
    <text evidence="3">Associates exclusively with 100S ribosomes, which are dimers of 70S ribosomes.</text>
</comment>
<organism evidence="7 8">
    <name type="scientific">Vasconcelosia minhoensis LEGE 07310</name>
    <dbReference type="NCBI Taxonomy" id="915328"/>
    <lineage>
        <taxon>Bacteria</taxon>
        <taxon>Bacillati</taxon>
        <taxon>Cyanobacteriota</taxon>
        <taxon>Cyanophyceae</taxon>
        <taxon>Nodosilineales</taxon>
        <taxon>Cymatolegaceae</taxon>
        <taxon>Vasconcelosia</taxon>
        <taxon>Vasconcelosia minhoensis</taxon>
    </lineage>
</organism>
<evidence type="ECO:0000256" key="2">
    <source>
        <dbReference type="ARBA" id="ARBA00038434"/>
    </source>
</evidence>
<evidence type="ECO:0000256" key="5">
    <source>
        <dbReference type="HAMAP-Rule" id="MF_00839"/>
    </source>
</evidence>
<dbReference type="GO" id="GO:0022627">
    <property type="term" value="C:cytosolic small ribosomal subunit"/>
    <property type="evidence" value="ECO:0007669"/>
    <property type="project" value="TreeGrafter"/>
</dbReference>
<evidence type="ECO:0000313" key="7">
    <source>
        <dbReference type="EMBL" id="MBE9078249.1"/>
    </source>
</evidence>
<keyword evidence="8" id="KW-1185">Reference proteome</keyword>
<dbReference type="CDD" id="cd00552">
    <property type="entry name" value="RaiA"/>
    <property type="match status" value="1"/>
</dbReference>
<dbReference type="InterPro" id="IPR050574">
    <property type="entry name" value="HPF/YfiA_ribosome-assoc"/>
</dbReference>
<comment type="subunit">
    <text evidence="5">Interacts with 100S ribosomes.</text>
</comment>
<evidence type="ECO:0000256" key="1">
    <source>
        <dbReference type="ARBA" id="ARBA00022845"/>
    </source>
</evidence>
<dbReference type="SUPFAM" id="SSF69754">
    <property type="entry name" value="Ribosome binding protein Y (YfiA homologue)"/>
    <property type="match status" value="1"/>
</dbReference>
<evidence type="ECO:0000256" key="3">
    <source>
        <dbReference type="ARBA" id="ARBA00038695"/>
    </source>
</evidence>
<comment type="similarity">
    <text evidence="2">Belongs to the HPF/YfiA ribosome-associated protein family. Short HPF subfamily.</text>
</comment>
<comment type="similarity">
    <text evidence="5">Belongs to the HPF/YfiA ribosome-associated protein family. Long HPF subfamily.</text>
</comment>
<keyword evidence="1 5" id="KW-0810">Translation regulation</keyword>
<dbReference type="PANTHER" id="PTHR33231">
    <property type="entry name" value="30S RIBOSOMAL PROTEIN"/>
    <property type="match status" value="1"/>
</dbReference>
<gene>
    <name evidence="7" type="primary">raiA</name>
    <name evidence="5" type="synonym">hpf</name>
    <name evidence="7" type="ORF">IQ241_13260</name>
</gene>
<dbReference type="EMBL" id="JADEXG010000029">
    <property type="protein sequence ID" value="MBE9078249.1"/>
    <property type="molecule type" value="Genomic_DNA"/>
</dbReference>
<dbReference type="InterPro" id="IPR036567">
    <property type="entry name" value="RHF-like"/>
</dbReference>
<dbReference type="InterPro" id="IPR003489">
    <property type="entry name" value="RHF/RaiA"/>
</dbReference>